<organism evidence="2 3">
    <name type="scientific">Paramarasmius palmivorus</name>
    <dbReference type="NCBI Taxonomy" id="297713"/>
    <lineage>
        <taxon>Eukaryota</taxon>
        <taxon>Fungi</taxon>
        <taxon>Dikarya</taxon>
        <taxon>Basidiomycota</taxon>
        <taxon>Agaricomycotina</taxon>
        <taxon>Agaricomycetes</taxon>
        <taxon>Agaricomycetidae</taxon>
        <taxon>Agaricales</taxon>
        <taxon>Marasmiineae</taxon>
        <taxon>Marasmiaceae</taxon>
        <taxon>Paramarasmius</taxon>
    </lineage>
</organism>
<dbReference type="PANTHER" id="PTHR33096:SF1">
    <property type="entry name" value="CXC1-LIKE CYSTEINE CLUSTER ASSOCIATED WITH KDZ TRANSPOSASES DOMAIN-CONTAINING PROTEIN"/>
    <property type="match status" value="1"/>
</dbReference>
<feature type="compositionally biased region" description="Basic and acidic residues" evidence="1">
    <location>
        <begin position="778"/>
        <end position="789"/>
    </location>
</feature>
<gene>
    <name evidence="2" type="ORF">VNI00_018506</name>
</gene>
<feature type="compositionally biased region" description="Basic and acidic residues" evidence="1">
    <location>
        <begin position="611"/>
        <end position="621"/>
    </location>
</feature>
<comment type="caution">
    <text evidence="2">The sequence shown here is derived from an EMBL/GenBank/DDBJ whole genome shotgun (WGS) entry which is preliminary data.</text>
</comment>
<dbReference type="PANTHER" id="PTHR33096">
    <property type="entry name" value="CXC2 DOMAIN-CONTAINING PROTEIN"/>
    <property type="match status" value="1"/>
</dbReference>
<reference evidence="2 3" key="1">
    <citation type="submission" date="2024-01" db="EMBL/GenBank/DDBJ databases">
        <title>A draft genome for a cacao thread blight-causing isolate of Paramarasmius palmivorus.</title>
        <authorList>
            <person name="Baruah I.K."/>
            <person name="Bukari Y."/>
            <person name="Amoako-Attah I."/>
            <person name="Meinhardt L.W."/>
            <person name="Bailey B.A."/>
            <person name="Cohen S.P."/>
        </authorList>
    </citation>
    <scope>NUCLEOTIDE SEQUENCE [LARGE SCALE GENOMIC DNA]</scope>
    <source>
        <strain evidence="2 3">GH-12</strain>
    </source>
</reference>
<feature type="region of interest" description="Disordered" evidence="1">
    <location>
        <begin position="571"/>
        <end position="628"/>
    </location>
</feature>
<proteinExistence type="predicted"/>
<feature type="compositionally biased region" description="Acidic residues" evidence="1">
    <location>
        <begin position="750"/>
        <end position="777"/>
    </location>
</feature>
<dbReference type="Pfam" id="PF18758">
    <property type="entry name" value="KDZ"/>
    <property type="match status" value="1"/>
</dbReference>
<name>A0AAW0AXF3_9AGAR</name>
<sequence>MLKRGGRGNYSIIEVAETQPGELAIQCPACPRVGINIPSDWDKKKRQYLYTMFLAVDACFRLKRKLVSSEAADPGLGTGWSYMVEDEPYRAYLLEKTNEVEMSSCSGLAALDHANSRNARGNYATSGVALGCCARHEFIQPNGVGDLQRGERYCNMDWIIASLLRYHGKDLKICLSYDICCQYRKKFINRISQLPPHLEPAATRSYMFVIPKLHIYGHKLACQLSYSLNLTTGVGRTDGEGIERNWAGQGPIATSTMEMGPGSRHDTLDDQWACWNWRKLVGLGSLLQRRLRLAIDWRIKQKRFFDLFTKNQAVEVPGWKKMVKDYEADNNNPNPYTLPETTMKMQKVRAEILREDETLDRLGTPDKELTSMGPGAFLLFALDIEEKQRQIKQDLALRRTTPTSQQASDIVDRRARLRRLLSQFVAKQSAYMPIVGTLRSPDATSLPDVEILPLYLPSELSDEQLKLCPSGSRLNTIELRLRNAQCSESLEDVRNHLLIRTRLLSYKGAHARHQDRLTRANALIGANEKKVKLHARRYQEAWTAIRTLCRRDGQNHGWRELKYTDLRCMEDEEDGRTGVPRKKPGAKSSTSQRAQLIRQGPNEHEDEGETEKDKGDEDNFLKQDTPAAAMERWRKKRDTYVRLTGEGKRQMSWIWTAADPAGLLSDEALNNGLRVEWAKAYARLSRWEEECHLLREEMRRTLQSLDWKASWWEKRANTKDECKDTYAFRQASIYRSLANRFRKQWRYEMDDKDDDDSDSDQDETGEDDDDDDEEYYEDPTKEWNKRVEDTVEEVEEGDLEEHLSEQSEVFTDADDDDF</sequence>
<evidence type="ECO:0008006" key="4">
    <source>
        <dbReference type="Google" id="ProtNLM"/>
    </source>
</evidence>
<keyword evidence="3" id="KW-1185">Reference proteome</keyword>
<evidence type="ECO:0000313" key="2">
    <source>
        <dbReference type="EMBL" id="KAK7017945.1"/>
    </source>
</evidence>
<dbReference type="EMBL" id="JAYKXP010000241">
    <property type="protein sequence ID" value="KAK7017945.1"/>
    <property type="molecule type" value="Genomic_DNA"/>
</dbReference>
<dbReference type="InterPro" id="IPR040521">
    <property type="entry name" value="KDZ"/>
</dbReference>
<evidence type="ECO:0000256" key="1">
    <source>
        <dbReference type="SAM" id="MobiDB-lite"/>
    </source>
</evidence>
<evidence type="ECO:0000313" key="3">
    <source>
        <dbReference type="Proteomes" id="UP001383192"/>
    </source>
</evidence>
<protein>
    <recommendedName>
        <fullName evidence="4">CxC2-like cysteine cluster KDZ transposase-associated domain-containing protein</fullName>
    </recommendedName>
</protein>
<dbReference type="AlphaFoldDB" id="A0AAW0AXF3"/>
<accession>A0AAW0AXF3</accession>
<feature type="compositionally biased region" description="Acidic residues" evidence="1">
    <location>
        <begin position="790"/>
        <end position="799"/>
    </location>
</feature>
<dbReference type="Proteomes" id="UP001383192">
    <property type="component" value="Unassembled WGS sequence"/>
</dbReference>
<feature type="region of interest" description="Disordered" evidence="1">
    <location>
        <begin position="749"/>
        <end position="818"/>
    </location>
</feature>